<dbReference type="InterPro" id="IPR028362">
    <property type="entry name" value="AlgI"/>
</dbReference>
<dbReference type="RefSeq" id="WP_283433999.1">
    <property type="nucleotide sequence ID" value="NZ_FXUG01000011.1"/>
</dbReference>
<evidence type="ECO:0000256" key="7">
    <source>
        <dbReference type="ARBA" id="ARBA00023136"/>
    </source>
</evidence>
<organism evidence="11 12">
    <name type="scientific">Neorhodopirellula lusitana</name>
    <dbReference type="NCBI Taxonomy" id="445327"/>
    <lineage>
        <taxon>Bacteria</taxon>
        <taxon>Pseudomonadati</taxon>
        <taxon>Planctomycetota</taxon>
        <taxon>Planctomycetia</taxon>
        <taxon>Pirellulales</taxon>
        <taxon>Pirellulaceae</taxon>
        <taxon>Neorhodopirellula</taxon>
    </lineage>
</organism>
<evidence type="ECO:0000313" key="11">
    <source>
        <dbReference type="EMBL" id="SMP68241.1"/>
    </source>
</evidence>
<evidence type="ECO:0000256" key="2">
    <source>
        <dbReference type="ARBA" id="ARBA00010323"/>
    </source>
</evidence>
<gene>
    <name evidence="11" type="ORF">SAMN06265222_11124</name>
</gene>
<comment type="similarity">
    <text evidence="2 9">Belongs to the membrane-bound acyltransferase family.</text>
</comment>
<feature type="transmembrane region" description="Helical" evidence="10">
    <location>
        <begin position="116"/>
        <end position="137"/>
    </location>
</feature>
<keyword evidence="8 9" id="KW-0012">Acyltransferase</keyword>
<sequence length="492" mass="55998">MVFHSSAFLVFFAVVFCTYWLLSGTARLALCLAASLFFYGWWDYRFLSLILFSVLVDYIVGLRLAATTDQRLRRGLVAVSLVSNLGLLATFKYFHFFSESLTAACQSIGWQLDWPTLNIVLPIGISFYTFQTLSYTIDVYRRQISPERSLLKFATYVTFFPQLVAGPIVRAKEFLPQLQVDRKWSYANLEAGFGLVLLGFFKKLVIADNIAVLVDHLFESPELFTAVNTLIVIVLYAFQIYGDFSGYSDIAIGLALMMGFVFPVNFRFPYFAKSFSDFWTRWHITLSQWLRDYLYIPLGGNRGSRWATVRNLMTTMLLGGLWHGANWTFLAWGGLHGLFLVGQHGLTGREKKTTPSIDSPSPAVATMEEASQPSSPFAMLQNGLQIALVFAAVCLAWVLFRGQSFDQSWRVLSQIPGLDGFHPSTLRDRIPLVEACMLVTMFVIGEWFFFMRIWQRVEHRFSSIRVIGYAGLLWMIALFGSFGSDAFIYFQF</sequence>
<feature type="transmembrane region" description="Helical" evidence="10">
    <location>
        <begin position="466"/>
        <end position="490"/>
    </location>
</feature>
<keyword evidence="4 9" id="KW-0808">Transferase</keyword>
<evidence type="ECO:0000256" key="5">
    <source>
        <dbReference type="ARBA" id="ARBA00022692"/>
    </source>
</evidence>
<proteinExistence type="inferred from homology"/>
<dbReference type="PANTHER" id="PTHR13285">
    <property type="entry name" value="ACYLTRANSFERASE"/>
    <property type="match status" value="1"/>
</dbReference>
<evidence type="ECO:0000256" key="1">
    <source>
        <dbReference type="ARBA" id="ARBA00004651"/>
    </source>
</evidence>
<protein>
    <submittedName>
        <fullName evidence="11">D-alanyl-lipoteichoic acid acyltransferase DltB, MBOAT superfamily</fullName>
    </submittedName>
</protein>
<dbReference type="InterPro" id="IPR051085">
    <property type="entry name" value="MB_O-acyltransferase"/>
</dbReference>
<feature type="transmembrane region" description="Helical" evidence="10">
    <location>
        <begin position="223"/>
        <end position="241"/>
    </location>
</feature>
<evidence type="ECO:0000256" key="3">
    <source>
        <dbReference type="ARBA" id="ARBA00022475"/>
    </source>
</evidence>
<feature type="transmembrane region" description="Helical" evidence="10">
    <location>
        <begin position="7"/>
        <end position="40"/>
    </location>
</feature>
<comment type="subcellular location">
    <subcellularLocation>
        <location evidence="1">Cell membrane</location>
        <topology evidence="1">Multi-pass membrane protein</topology>
    </subcellularLocation>
</comment>
<keyword evidence="6 10" id="KW-1133">Transmembrane helix</keyword>
<reference evidence="11 12" key="1">
    <citation type="submission" date="2017-05" db="EMBL/GenBank/DDBJ databases">
        <authorList>
            <person name="Varghese N."/>
            <person name="Submissions S."/>
        </authorList>
    </citation>
    <scope>NUCLEOTIDE SEQUENCE [LARGE SCALE GENOMIC DNA]</scope>
    <source>
        <strain evidence="11 12">DSM 25457</strain>
    </source>
</reference>
<keyword evidence="12" id="KW-1185">Reference proteome</keyword>
<dbReference type="GO" id="GO:0016746">
    <property type="term" value="F:acyltransferase activity"/>
    <property type="evidence" value="ECO:0007669"/>
    <property type="project" value="UniProtKB-KW"/>
</dbReference>
<comment type="caution">
    <text evidence="11">The sequence shown here is derived from an EMBL/GenBank/DDBJ whole genome shotgun (WGS) entry which is preliminary data.</text>
</comment>
<dbReference type="InterPro" id="IPR024194">
    <property type="entry name" value="Ac/AlaTfrase_AlgI/DltB"/>
</dbReference>
<dbReference type="Pfam" id="PF03062">
    <property type="entry name" value="MBOAT"/>
    <property type="match status" value="1"/>
</dbReference>
<feature type="transmembrane region" description="Helical" evidence="10">
    <location>
        <begin position="46"/>
        <end position="64"/>
    </location>
</feature>
<dbReference type="EMBL" id="FXUG01000011">
    <property type="protein sequence ID" value="SMP68241.1"/>
    <property type="molecule type" value="Genomic_DNA"/>
</dbReference>
<feature type="transmembrane region" description="Helical" evidence="10">
    <location>
        <begin position="76"/>
        <end position="96"/>
    </location>
</feature>
<keyword evidence="3 9" id="KW-1003">Cell membrane</keyword>
<feature type="transmembrane region" description="Helical" evidence="10">
    <location>
        <begin position="383"/>
        <end position="400"/>
    </location>
</feature>
<dbReference type="PIRSF" id="PIRSF016636">
    <property type="entry name" value="AlgI_DltB"/>
    <property type="match status" value="1"/>
</dbReference>
<dbReference type="PIRSF" id="PIRSF500217">
    <property type="entry name" value="AlgI"/>
    <property type="match status" value="1"/>
</dbReference>
<feature type="transmembrane region" description="Helical" evidence="10">
    <location>
        <begin position="247"/>
        <end position="266"/>
    </location>
</feature>
<feature type="transmembrane region" description="Helical" evidence="10">
    <location>
        <begin position="191"/>
        <end position="211"/>
    </location>
</feature>
<evidence type="ECO:0000313" key="12">
    <source>
        <dbReference type="Proteomes" id="UP001158067"/>
    </source>
</evidence>
<accession>A0ABY1QFV0</accession>
<feature type="transmembrane region" description="Helical" evidence="10">
    <location>
        <begin position="432"/>
        <end position="454"/>
    </location>
</feature>
<evidence type="ECO:0000256" key="9">
    <source>
        <dbReference type="PIRNR" id="PIRNR016636"/>
    </source>
</evidence>
<dbReference type="PANTHER" id="PTHR13285:SF23">
    <property type="entry name" value="TEICHOIC ACID D-ALANYLTRANSFERASE"/>
    <property type="match status" value="1"/>
</dbReference>
<evidence type="ECO:0000256" key="8">
    <source>
        <dbReference type="ARBA" id="ARBA00023315"/>
    </source>
</evidence>
<dbReference type="InterPro" id="IPR004299">
    <property type="entry name" value="MBOAT_fam"/>
</dbReference>
<evidence type="ECO:0000256" key="6">
    <source>
        <dbReference type="ARBA" id="ARBA00022989"/>
    </source>
</evidence>
<keyword evidence="5 10" id="KW-0812">Transmembrane</keyword>
<evidence type="ECO:0000256" key="10">
    <source>
        <dbReference type="SAM" id="Phobius"/>
    </source>
</evidence>
<dbReference type="Proteomes" id="UP001158067">
    <property type="component" value="Unassembled WGS sequence"/>
</dbReference>
<keyword evidence="7 9" id="KW-0472">Membrane</keyword>
<name>A0ABY1QFV0_9BACT</name>
<evidence type="ECO:0000256" key="4">
    <source>
        <dbReference type="ARBA" id="ARBA00022679"/>
    </source>
</evidence>